<feature type="transmembrane region" description="Helical" evidence="9">
    <location>
        <begin position="101"/>
        <end position="121"/>
    </location>
</feature>
<organism evidence="10 11">
    <name type="scientific">Micromonospora qiuiae</name>
    <dbReference type="NCBI Taxonomy" id="502268"/>
    <lineage>
        <taxon>Bacteria</taxon>
        <taxon>Bacillati</taxon>
        <taxon>Actinomycetota</taxon>
        <taxon>Actinomycetes</taxon>
        <taxon>Micromonosporales</taxon>
        <taxon>Micromonosporaceae</taxon>
        <taxon>Micromonospora</taxon>
    </lineage>
</organism>
<evidence type="ECO:0000256" key="1">
    <source>
        <dbReference type="ARBA" id="ARBA00004651"/>
    </source>
</evidence>
<feature type="transmembrane region" description="Helical" evidence="9">
    <location>
        <begin position="194"/>
        <end position="217"/>
    </location>
</feature>
<dbReference type="InterPro" id="IPR052157">
    <property type="entry name" value="BCAA_transport_permease"/>
</dbReference>
<evidence type="ECO:0000313" key="11">
    <source>
        <dbReference type="Proteomes" id="UP000653076"/>
    </source>
</evidence>
<evidence type="ECO:0000256" key="8">
    <source>
        <dbReference type="ARBA" id="ARBA00037998"/>
    </source>
</evidence>
<feature type="transmembrane region" description="Helical" evidence="9">
    <location>
        <begin position="229"/>
        <end position="256"/>
    </location>
</feature>
<reference evidence="10 11" key="1">
    <citation type="submission" date="2021-01" db="EMBL/GenBank/DDBJ databases">
        <title>Whole genome shotgun sequence of Verrucosispora qiuiae NBRC 106684.</title>
        <authorList>
            <person name="Komaki H."/>
            <person name="Tamura T."/>
        </authorList>
    </citation>
    <scope>NUCLEOTIDE SEQUENCE [LARGE SCALE GENOMIC DNA]</scope>
    <source>
        <strain evidence="10 11">NBRC 106684</strain>
    </source>
</reference>
<evidence type="ECO:0000256" key="7">
    <source>
        <dbReference type="ARBA" id="ARBA00023136"/>
    </source>
</evidence>
<keyword evidence="3" id="KW-1003">Cell membrane</keyword>
<keyword evidence="5" id="KW-0029">Amino-acid transport</keyword>
<evidence type="ECO:0000313" key="10">
    <source>
        <dbReference type="EMBL" id="GIJ26309.1"/>
    </source>
</evidence>
<proteinExistence type="inferred from homology"/>
<gene>
    <name evidence="10" type="primary">livH_2</name>
    <name evidence="10" type="ORF">Vqi01_14710</name>
</gene>
<evidence type="ECO:0000256" key="3">
    <source>
        <dbReference type="ARBA" id="ARBA00022475"/>
    </source>
</evidence>
<dbReference type="RefSeq" id="WP_204033808.1">
    <property type="nucleotide sequence ID" value="NZ_BOPC01000017.1"/>
</dbReference>
<dbReference type="PANTHER" id="PTHR11795:SF442">
    <property type="entry name" value="ABC TRANSPORTER ATP-BINDING PROTEIN"/>
    <property type="match status" value="1"/>
</dbReference>
<feature type="transmembrane region" description="Helical" evidence="9">
    <location>
        <begin position="34"/>
        <end position="53"/>
    </location>
</feature>
<accession>A0ABQ4J805</accession>
<sequence>MDAIILLTLTGLGLAALYFLVASGLSLVFGLADVLNFAHGLFLGVGAYATWWAAGNLPGAGHDGLGFVVAVAFGVAAGALMAVLVELVLIRPLYSRTIEQVLVTVGLSLAGVALLQATWGADARRFPRPEWTRQVTSILGAQVPNGGLLLIIAAVLVLAAILAFLQWTRYGLIIRAGVENREMVTALGIDVRKAFTLVFAIGGAAAALAGALGSVYFGTVSPQQGGSLLIFAFIVVVIGGMGSVVGSAYAAVAVGLLQQFVNYYGTSGLGDICVVALLAAVLLLRPQGIAGKVATA</sequence>
<keyword evidence="2" id="KW-0813">Transport</keyword>
<keyword evidence="4 9" id="KW-0812">Transmembrane</keyword>
<dbReference type="Proteomes" id="UP000653076">
    <property type="component" value="Unassembled WGS sequence"/>
</dbReference>
<comment type="caution">
    <text evidence="10">The sequence shown here is derived from an EMBL/GenBank/DDBJ whole genome shotgun (WGS) entry which is preliminary data.</text>
</comment>
<feature type="transmembrane region" description="Helical" evidence="9">
    <location>
        <begin position="6"/>
        <end position="27"/>
    </location>
</feature>
<feature type="transmembrane region" description="Helical" evidence="9">
    <location>
        <begin position="263"/>
        <end position="284"/>
    </location>
</feature>
<keyword evidence="6 9" id="KW-1133">Transmembrane helix</keyword>
<dbReference type="CDD" id="cd06582">
    <property type="entry name" value="TM_PBP1_LivH_like"/>
    <property type="match status" value="1"/>
</dbReference>
<evidence type="ECO:0000256" key="4">
    <source>
        <dbReference type="ARBA" id="ARBA00022692"/>
    </source>
</evidence>
<feature type="transmembrane region" description="Helical" evidence="9">
    <location>
        <begin position="65"/>
        <end position="89"/>
    </location>
</feature>
<dbReference type="InterPro" id="IPR001851">
    <property type="entry name" value="ABC_transp_permease"/>
</dbReference>
<name>A0ABQ4J805_9ACTN</name>
<comment type="similarity">
    <text evidence="8">Belongs to the binding-protein-dependent transport system permease family. LivHM subfamily.</text>
</comment>
<evidence type="ECO:0000256" key="2">
    <source>
        <dbReference type="ARBA" id="ARBA00022448"/>
    </source>
</evidence>
<dbReference type="PANTHER" id="PTHR11795">
    <property type="entry name" value="BRANCHED-CHAIN AMINO ACID TRANSPORT SYSTEM PERMEASE PROTEIN LIVH"/>
    <property type="match status" value="1"/>
</dbReference>
<evidence type="ECO:0000256" key="9">
    <source>
        <dbReference type="SAM" id="Phobius"/>
    </source>
</evidence>
<keyword evidence="7 9" id="KW-0472">Membrane</keyword>
<keyword evidence="11" id="KW-1185">Reference proteome</keyword>
<dbReference type="Pfam" id="PF02653">
    <property type="entry name" value="BPD_transp_2"/>
    <property type="match status" value="1"/>
</dbReference>
<feature type="transmembrane region" description="Helical" evidence="9">
    <location>
        <begin position="146"/>
        <end position="165"/>
    </location>
</feature>
<dbReference type="EMBL" id="BOPC01000017">
    <property type="protein sequence ID" value="GIJ26309.1"/>
    <property type="molecule type" value="Genomic_DNA"/>
</dbReference>
<evidence type="ECO:0000256" key="5">
    <source>
        <dbReference type="ARBA" id="ARBA00022970"/>
    </source>
</evidence>
<protein>
    <submittedName>
        <fullName evidence="10">Branched-chain amino acid ABC transporter permease</fullName>
    </submittedName>
</protein>
<evidence type="ECO:0000256" key="6">
    <source>
        <dbReference type="ARBA" id="ARBA00022989"/>
    </source>
</evidence>
<comment type="subcellular location">
    <subcellularLocation>
        <location evidence="1">Cell membrane</location>
        <topology evidence="1">Multi-pass membrane protein</topology>
    </subcellularLocation>
</comment>